<dbReference type="InterPro" id="IPR006059">
    <property type="entry name" value="SBP"/>
</dbReference>
<name>A0A0F4JQD6_9ACTN</name>
<reference evidence="6 7" key="1">
    <citation type="submission" date="2015-02" db="EMBL/GenBank/DDBJ databases">
        <authorList>
            <person name="Ju K.-S."/>
            <person name="Doroghazi J.R."/>
            <person name="Metcalf W."/>
        </authorList>
    </citation>
    <scope>NUCLEOTIDE SEQUENCE [LARGE SCALE GENOMIC DNA]</scope>
    <source>
        <strain evidence="6 7">NRRL ISP-5550</strain>
    </source>
</reference>
<dbReference type="OrthoDB" id="2507686at2"/>
<proteinExistence type="inferred from homology"/>
<accession>A0A0F4JQD6</accession>
<organism evidence="6 7">
    <name type="scientific">Streptomyces katrae</name>
    <dbReference type="NCBI Taxonomy" id="68223"/>
    <lineage>
        <taxon>Bacteria</taxon>
        <taxon>Bacillati</taxon>
        <taxon>Actinomycetota</taxon>
        <taxon>Actinomycetes</taxon>
        <taxon>Kitasatosporales</taxon>
        <taxon>Streptomycetaceae</taxon>
        <taxon>Streptomyces</taxon>
    </lineage>
</organism>
<dbReference type="SUPFAM" id="SSF53850">
    <property type="entry name" value="Periplasmic binding protein-like II"/>
    <property type="match status" value="1"/>
</dbReference>
<dbReference type="PATRIC" id="fig|68223.7.peg.5903"/>
<dbReference type="PANTHER" id="PTHR30061">
    <property type="entry name" value="MALTOSE-BINDING PERIPLASMIC PROTEIN"/>
    <property type="match status" value="1"/>
</dbReference>
<feature type="chain" id="PRO_5038828604" description="Sugar ABC transporter substrate-binding protein" evidence="5">
    <location>
        <begin position="24"/>
        <end position="437"/>
    </location>
</feature>
<protein>
    <recommendedName>
        <fullName evidence="8">Sugar ABC transporter substrate-binding protein</fullName>
    </recommendedName>
</protein>
<dbReference type="STRING" id="68223.GCA_002028425_00317"/>
<evidence type="ECO:0000313" key="6">
    <source>
        <dbReference type="EMBL" id="KJY35146.1"/>
    </source>
</evidence>
<sequence length="437" mass="47231">MARRLRRAAALLAGLLLLSPATAANAAAGGSSPARELTVWLMWGSVPQPELDRLTGEFEQAHPGVTVNVRMQGWPGIDERLETALNSDAPPDVVETGTTTTPYFAAKGLLKDLSDQSGRLGAAEWIPSLRESGNWQGRQYGIPLYAASRVVIYRKDLFEEAGLTRPRDQKEWLRTNRTLARAHRAEPGFQPLHLPGQNWYVLSGFLHDRGGRIAEYDGMRWRGGLSTRPAVEALEYYQALQSFSRAPKDQDEAHPLQYEVLAKGQTAQMIGLPWELADAERINPALRGKLDMFPVPGTSADRPGSVFLGGSNLAVAQRGRQPDLAADWVAALTGPAFQERLATANGVLPNRLALAGTIDNPGVRVQAQAAANAHTTPVDPRWPTVEAAPNPVKTLLTDVLTGRPPRAAGRRADAVLEERLNAGPPPDGNTTAPGTHP</sequence>
<dbReference type="GO" id="GO:0015768">
    <property type="term" value="P:maltose transport"/>
    <property type="evidence" value="ECO:0007669"/>
    <property type="project" value="TreeGrafter"/>
</dbReference>
<dbReference type="PANTHER" id="PTHR30061:SF50">
    <property type="entry name" value="MALTOSE_MALTODEXTRIN-BINDING PERIPLASMIC PROTEIN"/>
    <property type="match status" value="1"/>
</dbReference>
<keyword evidence="7" id="KW-1185">Reference proteome</keyword>
<comment type="similarity">
    <text evidence="1">Belongs to the bacterial solute-binding protein 1 family.</text>
</comment>
<comment type="caution">
    <text evidence="6">The sequence shown here is derived from an EMBL/GenBank/DDBJ whole genome shotgun (WGS) entry which is preliminary data.</text>
</comment>
<dbReference type="Gene3D" id="3.40.190.10">
    <property type="entry name" value="Periplasmic binding protein-like II"/>
    <property type="match status" value="2"/>
</dbReference>
<evidence type="ECO:0000256" key="3">
    <source>
        <dbReference type="ARBA" id="ARBA00022729"/>
    </source>
</evidence>
<dbReference type="GO" id="GO:0055052">
    <property type="term" value="C:ATP-binding cassette (ABC) transporter complex, substrate-binding subunit-containing"/>
    <property type="evidence" value="ECO:0007669"/>
    <property type="project" value="TreeGrafter"/>
</dbReference>
<evidence type="ECO:0008006" key="8">
    <source>
        <dbReference type="Google" id="ProtNLM"/>
    </source>
</evidence>
<feature type="compositionally biased region" description="Basic and acidic residues" evidence="4">
    <location>
        <begin position="410"/>
        <end position="420"/>
    </location>
</feature>
<dbReference type="Pfam" id="PF01547">
    <property type="entry name" value="SBP_bac_1"/>
    <property type="match status" value="1"/>
</dbReference>
<evidence type="ECO:0000256" key="1">
    <source>
        <dbReference type="ARBA" id="ARBA00008520"/>
    </source>
</evidence>
<evidence type="ECO:0000256" key="5">
    <source>
        <dbReference type="SAM" id="SignalP"/>
    </source>
</evidence>
<dbReference type="AlphaFoldDB" id="A0A0F4JQD6"/>
<feature type="signal peptide" evidence="5">
    <location>
        <begin position="1"/>
        <end position="23"/>
    </location>
</feature>
<dbReference type="RefSeq" id="WP_045947204.1">
    <property type="nucleotide sequence ID" value="NZ_JZWV01000241.1"/>
</dbReference>
<keyword evidence="3 5" id="KW-0732">Signal</keyword>
<dbReference type="Proteomes" id="UP000033551">
    <property type="component" value="Unassembled WGS sequence"/>
</dbReference>
<dbReference type="EMBL" id="JZWV01000241">
    <property type="protein sequence ID" value="KJY35146.1"/>
    <property type="molecule type" value="Genomic_DNA"/>
</dbReference>
<gene>
    <name evidence="6" type="ORF">VR44_10765</name>
</gene>
<feature type="compositionally biased region" description="Polar residues" evidence="4">
    <location>
        <begin position="428"/>
        <end position="437"/>
    </location>
</feature>
<evidence type="ECO:0000313" key="7">
    <source>
        <dbReference type="Proteomes" id="UP000033551"/>
    </source>
</evidence>
<feature type="region of interest" description="Disordered" evidence="4">
    <location>
        <begin position="402"/>
        <end position="437"/>
    </location>
</feature>
<dbReference type="GO" id="GO:1901982">
    <property type="term" value="F:maltose binding"/>
    <property type="evidence" value="ECO:0007669"/>
    <property type="project" value="TreeGrafter"/>
</dbReference>
<evidence type="ECO:0000256" key="4">
    <source>
        <dbReference type="SAM" id="MobiDB-lite"/>
    </source>
</evidence>
<dbReference type="GO" id="GO:0042956">
    <property type="term" value="P:maltodextrin transmembrane transport"/>
    <property type="evidence" value="ECO:0007669"/>
    <property type="project" value="TreeGrafter"/>
</dbReference>
<keyword evidence="2" id="KW-0813">Transport</keyword>
<evidence type="ECO:0000256" key="2">
    <source>
        <dbReference type="ARBA" id="ARBA00022448"/>
    </source>
</evidence>